<dbReference type="PANTHER" id="PTHR36221:SF1">
    <property type="entry name" value="DUF742 DOMAIN-CONTAINING PROTEIN"/>
    <property type="match status" value="1"/>
</dbReference>
<proteinExistence type="predicted"/>
<dbReference type="EMBL" id="JARAWN010000028">
    <property type="protein sequence ID" value="MDX3129607.1"/>
    <property type="molecule type" value="Genomic_DNA"/>
</dbReference>
<dbReference type="Proteomes" id="UP001273589">
    <property type="component" value="Unassembled WGS sequence"/>
</dbReference>
<feature type="region of interest" description="Disordered" evidence="1">
    <location>
        <begin position="35"/>
        <end position="112"/>
    </location>
</feature>
<evidence type="ECO:0000313" key="3">
    <source>
        <dbReference type="Proteomes" id="UP001273589"/>
    </source>
</evidence>
<dbReference type="InterPro" id="IPR007995">
    <property type="entry name" value="DUF742"/>
</dbReference>
<feature type="compositionally biased region" description="Basic and acidic residues" evidence="1">
    <location>
        <begin position="37"/>
        <end position="49"/>
    </location>
</feature>
<feature type="compositionally biased region" description="Polar residues" evidence="1">
    <location>
        <begin position="50"/>
        <end position="62"/>
    </location>
</feature>
<organism evidence="2 3">
    <name type="scientific">Streptomyces europaeiscabiei</name>
    <dbReference type="NCBI Taxonomy" id="146819"/>
    <lineage>
        <taxon>Bacteria</taxon>
        <taxon>Bacillati</taxon>
        <taxon>Actinomycetota</taxon>
        <taxon>Actinomycetes</taxon>
        <taxon>Kitasatosporales</taxon>
        <taxon>Streptomycetaceae</taxon>
        <taxon>Streptomyces</taxon>
    </lineage>
</organism>
<dbReference type="Pfam" id="PF05331">
    <property type="entry name" value="DUF742"/>
    <property type="match status" value="1"/>
</dbReference>
<dbReference type="PANTHER" id="PTHR36221">
    <property type="entry name" value="DUF742 DOMAIN-CONTAINING PROTEIN"/>
    <property type="match status" value="1"/>
</dbReference>
<comment type="caution">
    <text evidence="2">The sequence shown here is derived from an EMBL/GenBank/DDBJ whole genome shotgun (WGS) entry which is preliminary data.</text>
</comment>
<dbReference type="RefSeq" id="WP_319690104.1">
    <property type="nucleotide sequence ID" value="NZ_JARAWN010000028.1"/>
</dbReference>
<protein>
    <submittedName>
        <fullName evidence="2">DUF742 domain-containing protein</fullName>
    </submittedName>
</protein>
<name>A0AAJ2PLP9_9ACTN</name>
<evidence type="ECO:0000256" key="1">
    <source>
        <dbReference type="SAM" id="MobiDB-lite"/>
    </source>
</evidence>
<dbReference type="AlphaFoldDB" id="A0AAJ2PLP9"/>
<gene>
    <name evidence="2" type="ORF">PV367_07305</name>
</gene>
<accession>A0AAJ2PLP9</accession>
<sequence length="238" mass="25671">MDPTHNEPESADLDAAYTRLVTRYSTPETVAAALERVTAEARRRSKAEEQATQGQLHTSAADENTPHDAARQPMNQPHVRDDERPPLLGSGSGATGPYSARPGTAVAGGSTAHRTAQRELAAGTVTPTPLMAPLRKDSRRTRHRYLAIEALVQTTVEPWEMQGLLPEHQRICNLCRESKSVAEISALLHIPLGVARILVADLAEEGLVALHQPGGDESAGGRPDVTLLERVLSGLRRL</sequence>
<reference evidence="2" key="1">
    <citation type="journal article" date="2023" name="Microb. Genom.">
        <title>Mesoterricola silvestris gen. nov., sp. nov., Mesoterricola sediminis sp. nov., Geothrix oryzae sp. nov., Geothrix edaphica sp. nov., Geothrix rubra sp. nov., and Geothrix limicola sp. nov., six novel members of Acidobacteriota isolated from soils.</title>
        <authorList>
            <person name="Weisberg A.J."/>
            <person name="Pearce E."/>
            <person name="Kramer C.G."/>
            <person name="Chang J.H."/>
            <person name="Clarke C.R."/>
        </authorList>
    </citation>
    <scope>NUCLEOTIDE SEQUENCE</scope>
    <source>
        <strain evidence="2">ND06-05F</strain>
    </source>
</reference>
<evidence type="ECO:0000313" key="2">
    <source>
        <dbReference type="EMBL" id="MDX3129607.1"/>
    </source>
</evidence>